<dbReference type="Proteomes" id="UP001314229">
    <property type="component" value="Unassembled WGS sequence"/>
</dbReference>
<dbReference type="EMBL" id="CAWUFR010000356">
    <property type="protein sequence ID" value="CAK6976625.1"/>
    <property type="molecule type" value="Genomic_DNA"/>
</dbReference>
<sequence>MQTQRKSDTQNEVSTNQCNQRLLALWASCIVALKLYAVKDAGDREQRQSRTDTMQRKEGIERKVVDNLEKEQ</sequence>
<evidence type="ECO:0000256" key="1">
    <source>
        <dbReference type="SAM" id="MobiDB-lite"/>
    </source>
</evidence>
<reference evidence="2 3" key="1">
    <citation type="submission" date="2024-01" db="EMBL/GenBank/DDBJ databases">
        <authorList>
            <person name="Alioto T."/>
            <person name="Alioto T."/>
            <person name="Gomez Garrido J."/>
        </authorList>
    </citation>
    <scope>NUCLEOTIDE SEQUENCE [LARGE SCALE GENOMIC DNA]</scope>
</reference>
<comment type="caution">
    <text evidence="2">The sequence shown here is derived from an EMBL/GenBank/DDBJ whole genome shotgun (WGS) entry which is preliminary data.</text>
</comment>
<evidence type="ECO:0000313" key="3">
    <source>
        <dbReference type="Proteomes" id="UP001314229"/>
    </source>
</evidence>
<accession>A0AAV1PZN4</accession>
<evidence type="ECO:0000313" key="2">
    <source>
        <dbReference type="EMBL" id="CAK6976625.1"/>
    </source>
</evidence>
<feature type="non-terminal residue" evidence="2">
    <location>
        <position position="72"/>
    </location>
</feature>
<protein>
    <submittedName>
        <fullName evidence="2">Uncharacterized protein</fullName>
    </submittedName>
</protein>
<organism evidence="2 3">
    <name type="scientific">Scomber scombrus</name>
    <name type="common">Atlantic mackerel</name>
    <name type="synonym">Scomber vernalis</name>
    <dbReference type="NCBI Taxonomy" id="13677"/>
    <lineage>
        <taxon>Eukaryota</taxon>
        <taxon>Metazoa</taxon>
        <taxon>Chordata</taxon>
        <taxon>Craniata</taxon>
        <taxon>Vertebrata</taxon>
        <taxon>Euteleostomi</taxon>
        <taxon>Actinopterygii</taxon>
        <taxon>Neopterygii</taxon>
        <taxon>Teleostei</taxon>
        <taxon>Neoteleostei</taxon>
        <taxon>Acanthomorphata</taxon>
        <taxon>Pelagiaria</taxon>
        <taxon>Scombriformes</taxon>
        <taxon>Scombridae</taxon>
        <taxon>Scomber</taxon>
    </lineage>
</organism>
<name>A0AAV1PZN4_SCOSC</name>
<keyword evidence="3" id="KW-1185">Reference proteome</keyword>
<proteinExistence type="predicted"/>
<feature type="region of interest" description="Disordered" evidence="1">
    <location>
        <begin position="41"/>
        <end position="72"/>
    </location>
</feature>
<dbReference type="AlphaFoldDB" id="A0AAV1PZN4"/>
<gene>
    <name evidence="2" type="ORF">FSCOSCO3_A025721</name>
</gene>